<feature type="region of interest" description="Disordered" evidence="2">
    <location>
        <begin position="170"/>
        <end position="216"/>
    </location>
</feature>
<dbReference type="CDD" id="cd09272">
    <property type="entry name" value="RNase_HI_RT_Ty1"/>
    <property type="match status" value="1"/>
</dbReference>
<dbReference type="Proteomes" id="UP000288805">
    <property type="component" value="Unassembled WGS sequence"/>
</dbReference>
<keyword evidence="1" id="KW-0862">Zinc</keyword>
<protein>
    <submittedName>
        <fullName evidence="4">Retrovirus-related Pol polyprotein from transposon RE2</fullName>
    </submittedName>
</protein>
<dbReference type="GO" id="GO:0008270">
    <property type="term" value="F:zinc ion binding"/>
    <property type="evidence" value="ECO:0007669"/>
    <property type="project" value="UniProtKB-KW"/>
</dbReference>
<evidence type="ECO:0000313" key="5">
    <source>
        <dbReference type="Proteomes" id="UP000288805"/>
    </source>
</evidence>
<sequence length="674" mass="75118">MASSASFSSTNDPITIQNSQDPQYPLLTINLSNITKLSSTNYLTWSLQIQSLLEGYDLHHFIDDAHTPPPPTIIVTGVASPNPAYTTWKRQDCLIFNALLGAISVSLQSLIARTTTFLDPIDDEDFIDRVLEGLSDEYKSVIDAINARDTSISFVELYDKLLNKEASLQTTQSSPLSLPSTANPTAFQNRPNWRPPTTTPQQPGPTTAFSPHDKRQPKPYLGRCQACGIQGHIAKRCSMFRLVTNQQSPTPRLQGTQGYRLSTPWQPRANHVVLGNNTIPTWLLDSEASHHIMSDLSNLSLHSPYQGYDDIMIGDGLTLPITHTGSITILISSRTFTLQNVKDLNTGAILLMGEPKDDVYEWPTTFPFVTSSPLLAFSSVKTTSSEWHSRLDNGGKYQTLDNFRSTNGISHLTTPPHTPEHNAPSTHQNTHPMTTRAKNNIHKLLTKMNLTTVLSQPSDNEPHTINQALTDPKCRQTMNDEFDALVRNGTWELVPSTSMQNLVGCTDTNIIQHYIDLMAQRFSIKDLGALSYFLGTEVLTTPSDGNLTLHSGIALTNCTEYRTLVGNLQYLCLTRLDISYAINKLSQFMHCPTFEHWNAAKRLLRYLCGTLTHGLFLHKANTLSLHAFSDADWVGNKDDYTFTSAYIVYLGCHPISWSSKKQRTVARSSTEAEY</sequence>
<evidence type="ECO:0000313" key="4">
    <source>
        <dbReference type="EMBL" id="RVX13060.1"/>
    </source>
</evidence>
<comment type="caution">
    <text evidence="4">The sequence shown here is derived from an EMBL/GenBank/DDBJ whole genome shotgun (WGS) entry which is preliminary data.</text>
</comment>
<dbReference type="AlphaFoldDB" id="A0A438JVR7"/>
<dbReference type="PROSITE" id="PS50158">
    <property type="entry name" value="ZF_CCHC"/>
    <property type="match status" value="1"/>
</dbReference>
<accession>A0A438JVR7</accession>
<dbReference type="InterPro" id="IPR043502">
    <property type="entry name" value="DNA/RNA_pol_sf"/>
</dbReference>
<dbReference type="PANTHER" id="PTHR11439:SF489">
    <property type="entry name" value="RNA-DIRECTED DNA POLYMERASE"/>
    <property type="match status" value="1"/>
</dbReference>
<feature type="domain" description="CCHC-type" evidence="3">
    <location>
        <begin position="223"/>
        <end position="237"/>
    </location>
</feature>
<feature type="compositionally biased region" description="Low complexity" evidence="2">
    <location>
        <begin position="170"/>
        <end position="181"/>
    </location>
</feature>
<organism evidence="4 5">
    <name type="scientific">Vitis vinifera</name>
    <name type="common">Grape</name>
    <dbReference type="NCBI Taxonomy" id="29760"/>
    <lineage>
        <taxon>Eukaryota</taxon>
        <taxon>Viridiplantae</taxon>
        <taxon>Streptophyta</taxon>
        <taxon>Embryophyta</taxon>
        <taxon>Tracheophyta</taxon>
        <taxon>Spermatophyta</taxon>
        <taxon>Magnoliopsida</taxon>
        <taxon>eudicotyledons</taxon>
        <taxon>Gunneridae</taxon>
        <taxon>Pentapetalae</taxon>
        <taxon>rosids</taxon>
        <taxon>Vitales</taxon>
        <taxon>Vitaceae</taxon>
        <taxon>Viteae</taxon>
        <taxon>Vitis</taxon>
    </lineage>
</organism>
<dbReference type="InterPro" id="IPR001878">
    <property type="entry name" value="Znf_CCHC"/>
</dbReference>
<evidence type="ECO:0000256" key="1">
    <source>
        <dbReference type="PROSITE-ProRule" id="PRU00047"/>
    </source>
</evidence>
<keyword evidence="1" id="KW-0479">Metal-binding</keyword>
<reference evidence="4 5" key="1">
    <citation type="journal article" date="2018" name="PLoS Genet.">
        <title>Population sequencing reveals clonal diversity and ancestral inbreeding in the grapevine cultivar Chardonnay.</title>
        <authorList>
            <person name="Roach M.J."/>
            <person name="Johnson D.L."/>
            <person name="Bohlmann J."/>
            <person name="van Vuuren H.J."/>
            <person name="Jones S.J."/>
            <person name="Pretorius I.S."/>
            <person name="Schmidt S.A."/>
            <person name="Borneman A.R."/>
        </authorList>
    </citation>
    <scope>NUCLEOTIDE SEQUENCE [LARGE SCALE GENOMIC DNA]</scope>
    <source>
        <strain evidence="5">cv. Chardonnay</strain>
        <tissue evidence="4">Leaf</tissue>
    </source>
</reference>
<dbReference type="SUPFAM" id="SSF56672">
    <property type="entry name" value="DNA/RNA polymerases"/>
    <property type="match status" value="1"/>
</dbReference>
<dbReference type="EMBL" id="QGNW01000026">
    <property type="protein sequence ID" value="RVX13060.1"/>
    <property type="molecule type" value="Genomic_DNA"/>
</dbReference>
<dbReference type="GO" id="GO:0003676">
    <property type="term" value="F:nucleic acid binding"/>
    <property type="evidence" value="ECO:0007669"/>
    <property type="project" value="InterPro"/>
</dbReference>
<feature type="region of interest" description="Disordered" evidence="2">
    <location>
        <begin position="410"/>
        <end position="433"/>
    </location>
</feature>
<evidence type="ECO:0000259" key="3">
    <source>
        <dbReference type="PROSITE" id="PS50158"/>
    </source>
</evidence>
<proteinExistence type="predicted"/>
<name>A0A438JVR7_VITVI</name>
<dbReference type="PANTHER" id="PTHR11439">
    <property type="entry name" value="GAG-POL-RELATED RETROTRANSPOSON"/>
    <property type="match status" value="1"/>
</dbReference>
<evidence type="ECO:0000256" key="2">
    <source>
        <dbReference type="SAM" id="MobiDB-lite"/>
    </source>
</evidence>
<keyword evidence="1" id="KW-0863">Zinc-finger</keyword>
<gene>
    <name evidence="4" type="primary">RE2_929</name>
    <name evidence="4" type="ORF">CK203_009709</name>
</gene>
<feature type="compositionally biased region" description="Polar residues" evidence="2">
    <location>
        <begin position="182"/>
        <end position="191"/>
    </location>
</feature>
<feature type="compositionally biased region" description="Polar residues" evidence="2">
    <location>
        <begin position="423"/>
        <end position="433"/>
    </location>
</feature>